<dbReference type="GO" id="GO:0001681">
    <property type="term" value="F:sialate O-acetylesterase activity"/>
    <property type="evidence" value="ECO:0007669"/>
    <property type="project" value="InterPro"/>
</dbReference>
<dbReference type="EMBL" id="VNHX01000009">
    <property type="protein sequence ID" value="TYP95858.1"/>
    <property type="molecule type" value="Genomic_DNA"/>
</dbReference>
<keyword evidence="1" id="KW-0378">Hydrolase</keyword>
<protein>
    <submittedName>
        <fullName evidence="3">Sialate O-acetylesterase</fullName>
    </submittedName>
</protein>
<accession>A0A5S5DKG6</accession>
<sequence>MLAGYANVVLPNIFGHHMVLQREQPVAIFGQADPGEQVSVRFGDQTKRVTTDGGGRWKILLSPMKASDIGQDLTIQGVNTIVLRDVVVGEVWICSGQSNMEYQMRKLEKLSPPQTGGDFPKDEVEIAKNPQIRLFLVRRKFLTKPDHTYAGWSIAQDSALRQFSAAGYFFAKKVQSELDVPVGMISAAVSGSRIEPWIPQVALQHEAYFKGQKIEGDPGKFFESMIAPLAPYTIKGFLWYQGETNVFLQENISYAYKLKTLIKSWRRQWGDDRLPFYFTQIAPFQYSIDEAGKQRMSRYVLPAFREAQDLVLQLPHTGRIVTTDLVDDVTDLHPSYKWEVGRRLALQALRKTYNYPLVADGPTCKAIRVRGGMALIVFDHAHGLHTRDGEALTGFEVAGEDGNFFGADAYIQRQTVYVSASAVPKIVHVRFAWDEAAQPNLVNGAGLPALPFRSDNPYKKLKL</sequence>
<dbReference type="SUPFAM" id="SSF52266">
    <property type="entry name" value="SGNH hydrolase"/>
    <property type="match status" value="1"/>
</dbReference>
<evidence type="ECO:0000313" key="3">
    <source>
        <dbReference type="EMBL" id="TYP95858.1"/>
    </source>
</evidence>
<keyword evidence="4" id="KW-1185">Reference proteome</keyword>
<evidence type="ECO:0000259" key="2">
    <source>
        <dbReference type="Pfam" id="PF03629"/>
    </source>
</evidence>
<evidence type="ECO:0000256" key="1">
    <source>
        <dbReference type="ARBA" id="ARBA00022801"/>
    </source>
</evidence>
<dbReference type="AlphaFoldDB" id="A0A5S5DKG6"/>
<organism evidence="3 4">
    <name type="scientific">Sphingobacterium allocomposti</name>
    <dbReference type="NCBI Taxonomy" id="415956"/>
    <lineage>
        <taxon>Bacteria</taxon>
        <taxon>Pseudomonadati</taxon>
        <taxon>Bacteroidota</taxon>
        <taxon>Sphingobacteriia</taxon>
        <taxon>Sphingobacteriales</taxon>
        <taxon>Sphingobacteriaceae</taxon>
        <taxon>Sphingobacterium</taxon>
    </lineage>
</organism>
<proteinExistence type="predicted"/>
<comment type="caution">
    <text evidence="3">The sequence shown here is derived from an EMBL/GenBank/DDBJ whole genome shotgun (WGS) entry which is preliminary data.</text>
</comment>
<dbReference type="GO" id="GO:0005975">
    <property type="term" value="P:carbohydrate metabolic process"/>
    <property type="evidence" value="ECO:0007669"/>
    <property type="project" value="TreeGrafter"/>
</dbReference>
<dbReference type="PANTHER" id="PTHR22901:SF0">
    <property type="entry name" value="SIALATE O-ACETYLESTERASE"/>
    <property type="match status" value="1"/>
</dbReference>
<gene>
    <name evidence="3" type="ORF">BC792_10954</name>
</gene>
<name>A0A5S5DKG6_9SPHI</name>
<reference evidence="3 4" key="1">
    <citation type="submission" date="2019-07" db="EMBL/GenBank/DDBJ databases">
        <title>Genomic Encyclopedia of Archaeal and Bacterial Type Strains, Phase II (KMG-II): from individual species to whole genera.</title>
        <authorList>
            <person name="Goeker M."/>
        </authorList>
    </citation>
    <scope>NUCLEOTIDE SEQUENCE [LARGE SCALE GENOMIC DNA]</scope>
    <source>
        <strain evidence="3 4">DSM 18850</strain>
    </source>
</reference>
<dbReference type="InterPro" id="IPR036514">
    <property type="entry name" value="SGNH_hydro_sf"/>
</dbReference>
<dbReference type="InterPro" id="IPR005181">
    <property type="entry name" value="SASA"/>
</dbReference>
<dbReference type="Pfam" id="PF03629">
    <property type="entry name" value="SASA"/>
    <property type="match status" value="1"/>
</dbReference>
<dbReference type="PANTHER" id="PTHR22901">
    <property type="entry name" value="SIALATE O-ACETYLESTERASE"/>
    <property type="match status" value="1"/>
</dbReference>
<feature type="domain" description="Sialate O-acetylesterase" evidence="2">
    <location>
        <begin position="90"/>
        <end position="348"/>
    </location>
</feature>
<dbReference type="InterPro" id="IPR039329">
    <property type="entry name" value="SIAE"/>
</dbReference>
<dbReference type="Proteomes" id="UP000325105">
    <property type="component" value="Unassembled WGS sequence"/>
</dbReference>
<evidence type="ECO:0000313" key="4">
    <source>
        <dbReference type="Proteomes" id="UP000325105"/>
    </source>
</evidence>
<dbReference type="Gene3D" id="3.40.50.1110">
    <property type="entry name" value="SGNH hydrolase"/>
    <property type="match status" value="1"/>
</dbReference>